<dbReference type="InterPro" id="IPR035513">
    <property type="entry name" value="Invertase/methylesterase_inhib"/>
</dbReference>
<sequence>MATLPLSPLLFFVTISSHLASSTAASAHYLEAACNVTRHRALCMRSLESFSHSAAWKQKNPCWWARGAVAVTLTEANDVGRYLAKMKHGGRTRGGRAGRAMADCVECFGDAVAELRSSLGELRRLERGTFEYQMSNVETWVSAALTNQDTCLDGFGGYKGKEVGEVKAKVLNATYLTSNALALVNNLASSGAWRN</sequence>
<gene>
    <name evidence="5" type="primary">LOC120110067</name>
</gene>
<dbReference type="AlphaFoldDB" id="A0A8B9A9R9"/>
<evidence type="ECO:0000256" key="2">
    <source>
        <dbReference type="SAM" id="SignalP"/>
    </source>
</evidence>
<dbReference type="KEGG" id="pda:103703705"/>
<feature type="domain" description="Pectinesterase inhibitor" evidence="3">
    <location>
        <begin position="25"/>
        <end position="183"/>
    </location>
</feature>
<keyword evidence="4" id="KW-1185">Reference proteome</keyword>
<dbReference type="CDD" id="cd15798">
    <property type="entry name" value="PMEI-like_3"/>
    <property type="match status" value="1"/>
</dbReference>
<dbReference type="RefSeq" id="XP_008784876.2">
    <property type="nucleotide sequence ID" value="XM_008786654.4"/>
</dbReference>
<dbReference type="InterPro" id="IPR006501">
    <property type="entry name" value="Pectinesterase_inhib_dom"/>
</dbReference>
<keyword evidence="1 2" id="KW-0732">Signal</keyword>
<dbReference type="SUPFAM" id="SSF101148">
    <property type="entry name" value="Plant invertase/pectin methylesterase inhibitor"/>
    <property type="match status" value="1"/>
</dbReference>
<name>A0A8B9A9R9_PHODC</name>
<dbReference type="Pfam" id="PF04043">
    <property type="entry name" value="PMEI"/>
    <property type="match status" value="1"/>
</dbReference>
<proteinExistence type="predicted"/>
<feature type="chain" id="PRO_5034404484" evidence="2">
    <location>
        <begin position="25"/>
        <end position="195"/>
    </location>
</feature>
<protein>
    <submittedName>
        <fullName evidence="5">Pectinesterase inhibitor 10-like</fullName>
    </submittedName>
</protein>
<dbReference type="GO" id="GO:0004857">
    <property type="term" value="F:enzyme inhibitor activity"/>
    <property type="evidence" value="ECO:0007669"/>
    <property type="project" value="InterPro"/>
</dbReference>
<reference evidence="5" key="2">
    <citation type="submission" date="2025-08" db="UniProtKB">
        <authorList>
            <consortium name="RefSeq"/>
        </authorList>
    </citation>
    <scope>IDENTIFICATION</scope>
    <source>
        <tissue evidence="5">Young leaves</tissue>
    </source>
</reference>
<dbReference type="RefSeq" id="XP_038979939.1">
    <property type="nucleotide sequence ID" value="XM_039124011.1"/>
</dbReference>
<evidence type="ECO:0000313" key="5">
    <source>
        <dbReference type="RefSeq" id="XP_038979939.1"/>
    </source>
</evidence>
<dbReference type="PANTHER" id="PTHR31080:SF158">
    <property type="entry name" value="PLANT INVERTASE_PECTIN METHYLESTERASE INHIBITOR SUPERFAMILY PROTEIN"/>
    <property type="match status" value="1"/>
</dbReference>
<evidence type="ECO:0000259" key="3">
    <source>
        <dbReference type="SMART" id="SM00856"/>
    </source>
</evidence>
<reference evidence="4" key="1">
    <citation type="journal article" date="2019" name="Nat. Commun.">
        <title>Genome-wide association mapping of date palm fruit traits.</title>
        <authorList>
            <person name="Hazzouri K.M."/>
            <person name="Gros-Balthazard M."/>
            <person name="Flowers J.M."/>
            <person name="Copetti D."/>
            <person name="Lemansour A."/>
            <person name="Lebrun M."/>
            <person name="Masmoudi K."/>
            <person name="Ferrand S."/>
            <person name="Dhar M.I."/>
            <person name="Fresquez Z.A."/>
            <person name="Rosas U."/>
            <person name="Zhang J."/>
            <person name="Talag J."/>
            <person name="Lee S."/>
            <person name="Kudrna D."/>
            <person name="Powell R.F."/>
            <person name="Leitch I.J."/>
            <person name="Krueger R.R."/>
            <person name="Wing R.A."/>
            <person name="Amiri K.M.A."/>
            <person name="Purugganan M.D."/>
        </authorList>
    </citation>
    <scope>NUCLEOTIDE SEQUENCE [LARGE SCALE GENOMIC DNA]</scope>
    <source>
        <strain evidence="4">cv. Khalas</strain>
    </source>
</reference>
<evidence type="ECO:0000256" key="1">
    <source>
        <dbReference type="ARBA" id="ARBA00022729"/>
    </source>
</evidence>
<accession>A0A8B9A9R9</accession>
<dbReference type="KEGG" id="pda:120110067"/>
<dbReference type="PANTHER" id="PTHR31080">
    <property type="entry name" value="PECTINESTERASE INHIBITOR-LIKE"/>
    <property type="match status" value="1"/>
</dbReference>
<feature type="signal peptide" evidence="2">
    <location>
        <begin position="1"/>
        <end position="24"/>
    </location>
</feature>
<dbReference type="GeneID" id="120110067"/>
<dbReference type="NCBIfam" id="TIGR01614">
    <property type="entry name" value="PME_inhib"/>
    <property type="match status" value="1"/>
</dbReference>
<evidence type="ECO:0000313" key="4">
    <source>
        <dbReference type="Proteomes" id="UP000228380"/>
    </source>
</evidence>
<dbReference type="Proteomes" id="UP000228380">
    <property type="component" value="Chromosome 3"/>
</dbReference>
<dbReference type="InterPro" id="IPR051955">
    <property type="entry name" value="PME_Inhibitor"/>
</dbReference>
<organism evidence="4 5">
    <name type="scientific">Phoenix dactylifera</name>
    <name type="common">Date palm</name>
    <dbReference type="NCBI Taxonomy" id="42345"/>
    <lineage>
        <taxon>Eukaryota</taxon>
        <taxon>Viridiplantae</taxon>
        <taxon>Streptophyta</taxon>
        <taxon>Embryophyta</taxon>
        <taxon>Tracheophyta</taxon>
        <taxon>Spermatophyta</taxon>
        <taxon>Magnoliopsida</taxon>
        <taxon>Liliopsida</taxon>
        <taxon>Arecaceae</taxon>
        <taxon>Coryphoideae</taxon>
        <taxon>Phoeniceae</taxon>
        <taxon>Phoenix</taxon>
    </lineage>
</organism>
<dbReference type="OrthoDB" id="1430376at2759"/>
<dbReference type="SMART" id="SM00856">
    <property type="entry name" value="PMEI"/>
    <property type="match status" value="1"/>
</dbReference>
<dbReference type="Gene3D" id="1.20.140.40">
    <property type="entry name" value="Invertase/pectin methylesterase inhibitor family protein"/>
    <property type="match status" value="1"/>
</dbReference>